<keyword evidence="5 7" id="KW-1133">Transmembrane helix</keyword>
<evidence type="ECO:0000256" key="7">
    <source>
        <dbReference type="SAM" id="Phobius"/>
    </source>
</evidence>
<dbReference type="NCBIfam" id="NF006518">
    <property type="entry name" value="PRK08965.1-2"/>
    <property type="match status" value="1"/>
</dbReference>
<dbReference type="PANTHER" id="PTHR34584">
    <property type="entry name" value="NA(+)/H(+) ANTIPORTER SUBUNIT E1"/>
    <property type="match status" value="1"/>
</dbReference>
<evidence type="ECO:0000256" key="6">
    <source>
        <dbReference type="ARBA" id="ARBA00023136"/>
    </source>
</evidence>
<feature type="transmembrane region" description="Helical" evidence="7">
    <location>
        <begin position="65"/>
        <end position="88"/>
    </location>
</feature>
<accession>A0A917Z173</accession>
<comment type="caution">
    <text evidence="8">The sequence shown here is derived from an EMBL/GenBank/DDBJ whole genome shotgun (WGS) entry which is preliminary data.</text>
</comment>
<sequence>MSKDAAFRWFPMPLHSLLMLVIWLMLNGSLSLGHVLLGSLLAMVIPWLCAPLQMPQPGHFKPFRAIRYILMVLVDVVIANVQVAILVLGPEKRLKPAFVAVPLDISGALPITVLASTVTMTPGTVSADVSEDRKWLYVHVLNLEGTEEELVEQIKSRYEQGVREIFAC</sequence>
<dbReference type="PANTHER" id="PTHR34584:SF1">
    <property type="entry name" value="NA(+)_H(+) ANTIPORTER SUBUNIT E1"/>
    <property type="match status" value="1"/>
</dbReference>
<gene>
    <name evidence="8" type="ORF">GCM10010982_30330</name>
</gene>
<feature type="transmembrane region" description="Helical" evidence="7">
    <location>
        <begin position="6"/>
        <end position="26"/>
    </location>
</feature>
<comment type="similarity">
    <text evidence="2">Belongs to the CPA3 antiporters (TC 2.A.63) subunit E family.</text>
</comment>
<proteinExistence type="inferred from homology"/>
<feature type="transmembrane region" description="Helical" evidence="7">
    <location>
        <begin position="33"/>
        <end position="53"/>
    </location>
</feature>
<keyword evidence="3" id="KW-1003">Cell membrane</keyword>
<evidence type="ECO:0000256" key="1">
    <source>
        <dbReference type="ARBA" id="ARBA00004651"/>
    </source>
</evidence>
<dbReference type="InterPro" id="IPR002758">
    <property type="entry name" value="Cation_antiport_E"/>
</dbReference>
<dbReference type="Proteomes" id="UP000606935">
    <property type="component" value="Unassembled WGS sequence"/>
</dbReference>
<keyword evidence="6 7" id="KW-0472">Membrane</keyword>
<evidence type="ECO:0000256" key="4">
    <source>
        <dbReference type="ARBA" id="ARBA00022692"/>
    </source>
</evidence>
<dbReference type="AlphaFoldDB" id="A0A917Z173"/>
<evidence type="ECO:0000313" key="8">
    <source>
        <dbReference type="EMBL" id="GGO72372.1"/>
    </source>
</evidence>
<reference evidence="8" key="2">
    <citation type="submission" date="2020-09" db="EMBL/GenBank/DDBJ databases">
        <authorList>
            <person name="Sun Q."/>
            <person name="Zhou Y."/>
        </authorList>
    </citation>
    <scope>NUCLEOTIDE SEQUENCE</scope>
    <source>
        <strain evidence="8">CGMCC 1.7086</strain>
    </source>
</reference>
<evidence type="ECO:0000313" key="9">
    <source>
        <dbReference type="Proteomes" id="UP000606935"/>
    </source>
</evidence>
<comment type="subcellular location">
    <subcellularLocation>
        <location evidence="1">Cell membrane</location>
        <topology evidence="1">Multi-pass membrane protein</topology>
    </subcellularLocation>
</comment>
<dbReference type="Pfam" id="PF01899">
    <property type="entry name" value="MNHE"/>
    <property type="match status" value="1"/>
</dbReference>
<keyword evidence="9" id="KW-1185">Reference proteome</keyword>
<evidence type="ECO:0000256" key="2">
    <source>
        <dbReference type="ARBA" id="ARBA00006228"/>
    </source>
</evidence>
<dbReference type="EMBL" id="BMLS01000005">
    <property type="protein sequence ID" value="GGO72372.1"/>
    <property type="molecule type" value="Genomic_DNA"/>
</dbReference>
<evidence type="ECO:0000256" key="5">
    <source>
        <dbReference type="ARBA" id="ARBA00022989"/>
    </source>
</evidence>
<organism evidence="8 9">
    <name type="scientific">Bowmanella pacifica</name>
    <dbReference type="NCBI Taxonomy" id="502051"/>
    <lineage>
        <taxon>Bacteria</taxon>
        <taxon>Pseudomonadati</taxon>
        <taxon>Pseudomonadota</taxon>
        <taxon>Gammaproteobacteria</taxon>
        <taxon>Alteromonadales</taxon>
        <taxon>Alteromonadaceae</taxon>
        <taxon>Bowmanella</taxon>
    </lineage>
</organism>
<name>A0A917Z173_9ALTE</name>
<protein>
    <submittedName>
        <fullName evidence="8">Monovalent cation/H+ antiporter subunit E</fullName>
    </submittedName>
</protein>
<dbReference type="GO" id="GO:0008324">
    <property type="term" value="F:monoatomic cation transmembrane transporter activity"/>
    <property type="evidence" value="ECO:0007669"/>
    <property type="project" value="InterPro"/>
</dbReference>
<dbReference type="GO" id="GO:0005886">
    <property type="term" value="C:plasma membrane"/>
    <property type="evidence" value="ECO:0007669"/>
    <property type="project" value="UniProtKB-SubCell"/>
</dbReference>
<dbReference type="PIRSF" id="PIRSF019239">
    <property type="entry name" value="MrpE"/>
    <property type="match status" value="1"/>
</dbReference>
<evidence type="ECO:0000256" key="3">
    <source>
        <dbReference type="ARBA" id="ARBA00022475"/>
    </source>
</evidence>
<keyword evidence="4 7" id="KW-0812">Transmembrane</keyword>
<reference evidence="8" key="1">
    <citation type="journal article" date="2014" name="Int. J. Syst. Evol. Microbiol.">
        <title>Complete genome sequence of Corynebacterium casei LMG S-19264T (=DSM 44701T), isolated from a smear-ripened cheese.</title>
        <authorList>
            <consortium name="US DOE Joint Genome Institute (JGI-PGF)"/>
            <person name="Walter F."/>
            <person name="Albersmeier A."/>
            <person name="Kalinowski J."/>
            <person name="Ruckert C."/>
        </authorList>
    </citation>
    <scope>NUCLEOTIDE SEQUENCE</scope>
    <source>
        <strain evidence="8">CGMCC 1.7086</strain>
    </source>
</reference>
<dbReference type="RefSeq" id="WP_188697011.1">
    <property type="nucleotide sequence ID" value="NZ_BMLS01000005.1"/>
</dbReference>